<proteinExistence type="predicted"/>
<dbReference type="GO" id="GO:0012505">
    <property type="term" value="C:endomembrane system"/>
    <property type="evidence" value="ECO:0007669"/>
    <property type="project" value="UniProtKB-SubCell"/>
</dbReference>
<keyword evidence="10" id="KW-1185">Reference proteome</keyword>
<dbReference type="AlphaFoldDB" id="A0ABD1T4F7"/>
<evidence type="ECO:0000256" key="7">
    <source>
        <dbReference type="ARBA" id="ARBA00023316"/>
    </source>
</evidence>
<dbReference type="Proteomes" id="UP001604277">
    <property type="component" value="Unassembled WGS sequence"/>
</dbReference>
<keyword evidence="5" id="KW-1133">Transmembrane helix</keyword>
<dbReference type="Gene3D" id="3.90.550.10">
    <property type="entry name" value="Spore Coat Polysaccharide Biosynthesis Protein SpsA, Chain A"/>
    <property type="match status" value="1"/>
</dbReference>
<dbReference type="EMBL" id="JBFOLJ010000009">
    <property type="protein sequence ID" value="KAL2507614.1"/>
    <property type="molecule type" value="Genomic_DNA"/>
</dbReference>
<evidence type="ECO:0000256" key="5">
    <source>
        <dbReference type="ARBA" id="ARBA00022989"/>
    </source>
</evidence>
<dbReference type="GO" id="GO:0071555">
    <property type="term" value="P:cell wall organization"/>
    <property type="evidence" value="ECO:0007669"/>
    <property type="project" value="UniProtKB-KW"/>
</dbReference>
<keyword evidence="2" id="KW-0328">Glycosyltransferase</keyword>
<protein>
    <submittedName>
        <fullName evidence="9">Cellulose synthase-like protein G1</fullName>
    </submittedName>
</protein>
<evidence type="ECO:0000256" key="8">
    <source>
        <dbReference type="PIRSR" id="PIRSR605150-3"/>
    </source>
</evidence>
<keyword evidence="7" id="KW-0961">Cell wall biogenesis/degradation</keyword>
<evidence type="ECO:0000256" key="6">
    <source>
        <dbReference type="ARBA" id="ARBA00023136"/>
    </source>
</evidence>
<gene>
    <name evidence="9" type="ORF">Fot_31261</name>
</gene>
<evidence type="ECO:0000256" key="4">
    <source>
        <dbReference type="ARBA" id="ARBA00022692"/>
    </source>
</evidence>
<feature type="binding site" evidence="8">
    <location>
        <position position="81"/>
    </location>
    <ligand>
        <name>Mn(2+)</name>
        <dbReference type="ChEBI" id="CHEBI:29035"/>
    </ligand>
</feature>
<dbReference type="PANTHER" id="PTHR13301">
    <property type="entry name" value="X-BOX TRANSCRIPTION FACTOR-RELATED"/>
    <property type="match status" value="1"/>
</dbReference>
<sequence length="179" mass="19656">MAVAGCWHREVCSSIPKLRTSHSAIASLVSTSMILLLWSFGSTLNVIYDTKNNGGVEDTSKMPLLVYGSRERRPSRPHRFKAGALNSLLRVSGIMSNAPYVLVLDCDMYCNDPSSAKQAMCFHLDPNISSSLSYIQYPQIFYNVSKNDIYDGQARAAYKTKYQGMDGINGTVCAGPAII</sequence>
<keyword evidence="6" id="KW-0472">Membrane</keyword>
<dbReference type="GO" id="GO:0016757">
    <property type="term" value="F:glycosyltransferase activity"/>
    <property type="evidence" value="ECO:0007669"/>
    <property type="project" value="UniProtKB-KW"/>
</dbReference>
<evidence type="ECO:0000313" key="10">
    <source>
        <dbReference type="Proteomes" id="UP001604277"/>
    </source>
</evidence>
<evidence type="ECO:0000256" key="2">
    <source>
        <dbReference type="ARBA" id="ARBA00022676"/>
    </source>
</evidence>
<name>A0ABD1T4F7_9LAMI</name>
<dbReference type="Pfam" id="PF03552">
    <property type="entry name" value="Cellulose_synt"/>
    <property type="match status" value="1"/>
</dbReference>
<evidence type="ECO:0000256" key="3">
    <source>
        <dbReference type="ARBA" id="ARBA00022679"/>
    </source>
</evidence>
<keyword evidence="4" id="KW-0812">Transmembrane</keyword>
<feature type="binding site" evidence="8">
    <location>
        <position position="105"/>
    </location>
    <ligand>
        <name>Mn(2+)</name>
        <dbReference type="ChEBI" id="CHEBI:29035"/>
    </ligand>
</feature>
<comment type="caution">
    <text evidence="9">The sequence shown here is derived from an EMBL/GenBank/DDBJ whole genome shotgun (WGS) entry which is preliminary data.</text>
</comment>
<keyword evidence="3" id="KW-0808">Transferase</keyword>
<dbReference type="InterPro" id="IPR005150">
    <property type="entry name" value="Cellulose_synth"/>
</dbReference>
<evidence type="ECO:0000313" key="9">
    <source>
        <dbReference type="EMBL" id="KAL2507614.1"/>
    </source>
</evidence>
<dbReference type="InterPro" id="IPR029044">
    <property type="entry name" value="Nucleotide-diphossugar_trans"/>
</dbReference>
<organism evidence="9 10">
    <name type="scientific">Forsythia ovata</name>
    <dbReference type="NCBI Taxonomy" id="205694"/>
    <lineage>
        <taxon>Eukaryota</taxon>
        <taxon>Viridiplantae</taxon>
        <taxon>Streptophyta</taxon>
        <taxon>Embryophyta</taxon>
        <taxon>Tracheophyta</taxon>
        <taxon>Spermatophyta</taxon>
        <taxon>Magnoliopsida</taxon>
        <taxon>eudicotyledons</taxon>
        <taxon>Gunneridae</taxon>
        <taxon>Pentapetalae</taxon>
        <taxon>asterids</taxon>
        <taxon>lamiids</taxon>
        <taxon>Lamiales</taxon>
        <taxon>Oleaceae</taxon>
        <taxon>Forsythieae</taxon>
        <taxon>Forsythia</taxon>
    </lineage>
</organism>
<reference evidence="10" key="1">
    <citation type="submission" date="2024-07" db="EMBL/GenBank/DDBJ databases">
        <title>Two chromosome-level genome assemblies of Korean endemic species Abeliophyllum distichum and Forsythia ovata (Oleaceae).</title>
        <authorList>
            <person name="Jang H."/>
        </authorList>
    </citation>
    <scope>NUCLEOTIDE SEQUENCE [LARGE SCALE GENOMIC DNA]</scope>
</reference>
<evidence type="ECO:0000256" key="1">
    <source>
        <dbReference type="ARBA" id="ARBA00004127"/>
    </source>
</evidence>
<accession>A0ABD1T4F7</accession>
<comment type="subcellular location">
    <subcellularLocation>
        <location evidence="1">Endomembrane system</location>
        <topology evidence="1">Multi-pass membrane protein</topology>
    </subcellularLocation>
</comment>